<sequence>MRYIIILYSLLTLFSCAGKSEPAEDTTSETPENEAIRLSTSEITLTPEQVKAMGLQLGTSLQTTVSDEVKTTGTVDVPPQYMASISPLINGVIKSVGVLPGQRIGKGATLATLQSLDYIQMQQDYLQAVSQLTYQEEELQRQKTLNAEDVGAKKKLQQAQADYSSNRALVNSLLLKLRTLGTPIEALNRGTLSPTMRIVSPVAGYVTASNVHLGQQVAITDVLFQVMDQTHKHLELNVFENDAFKIKNGQTILLNDAKLGAETVRGRVYLVGRAFEGEARTINVHGHIDNESQEARLIPGMFLSARILTGTRIATTLPEEAVVRKGQNGFVYVPTVQARTYRRIPVKLGQSEGGRVEVIPTKPTDLSKVVVKGAYLLEAQLTKGEGEEE</sequence>
<evidence type="ECO:0000313" key="7">
    <source>
        <dbReference type="Proteomes" id="UP001597469"/>
    </source>
</evidence>
<evidence type="ECO:0000256" key="3">
    <source>
        <dbReference type="SAM" id="SignalP"/>
    </source>
</evidence>
<evidence type="ECO:0000259" key="4">
    <source>
        <dbReference type="Pfam" id="PF25954"/>
    </source>
</evidence>
<dbReference type="Proteomes" id="UP001597469">
    <property type="component" value="Unassembled WGS sequence"/>
</dbReference>
<feature type="domain" description="CusB-like beta-barrel" evidence="4">
    <location>
        <begin position="234"/>
        <end position="307"/>
    </location>
</feature>
<dbReference type="InterPro" id="IPR051909">
    <property type="entry name" value="MFP_Cation_Efflux"/>
</dbReference>
<dbReference type="EMBL" id="JBHULN010000017">
    <property type="protein sequence ID" value="MFD2573407.1"/>
    <property type="molecule type" value="Genomic_DNA"/>
</dbReference>
<dbReference type="SUPFAM" id="SSF111369">
    <property type="entry name" value="HlyD-like secretion proteins"/>
    <property type="match status" value="1"/>
</dbReference>
<protein>
    <submittedName>
        <fullName evidence="6">Efflux RND transporter periplasmic adaptor subunit</fullName>
    </submittedName>
</protein>
<evidence type="ECO:0000256" key="1">
    <source>
        <dbReference type="ARBA" id="ARBA00009477"/>
    </source>
</evidence>
<dbReference type="InterPro" id="IPR058647">
    <property type="entry name" value="BSH_CzcB-like"/>
</dbReference>
<keyword evidence="7" id="KW-1185">Reference proteome</keyword>
<dbReference type="Gene3D" id="2.40.30.170">
    <property type="match status" value="1"/>
</dbReference>
<dbReference type="Gene3D" id="1.10.287.470">
    <property type="entry name" value="Helix hairpin bin"/>
    <property type="match status" value="1"/>
</dbReference>
<organism evidence="6 7">
    <name type="scientific">Spirosoma soli</name>
    <dbReference type="NCBI Taxonomy" id="1770529"/>
    <lineage>
        <taxon>Bacteria</taxon>
        <taxon>Pseudomonadati</taxon>
        <taxon>Bacteroidota</taxon>
        <taxon>Cytophagia</taxon>
        <taxon>Cytophagales</taxon>
        <taxon>Cytophagaceae</taxon>
        <taxon>Spirosoma</taxon>
    </lineage>
</organism>
<dbReference type="Gene3D" id="2.40.420.20">
    <property type="match status" value="1"/>
</dbReference>
<dbReference type="PANTHER" id="PTHR30097">
    <property type="entry name" value="CATION EFFLUX SYSTEM PROTEIN CUSB"/>
    <property type="match status" value="1"/>
</dbReference>
<dbReference type="Pfam" id="PF25954">
    <property type="entry name" value="Beta-barrel_RND_2"/>
    <property type="match status" value="1"/>
</dbReference>
<dbReference type="InterPro" id="IPR058792">
    <property type="entry name" value="Beta-barrel_RND_2"/>
</dbReference>
<evidence type="ECO:0000256" key="2">
    <source>
        <dbReference type="ARBA" id="ARBA00022448"/>
    </source>
</evidence>
<gene>
    <name evidence="6" type="ORF">ACFSUS_22390</name>
</gene>
<dbReference type="NCBIfam" id="TIGR01730">
    <property type="entry name" value="RND_mfp"/>
    <property type="match status" value="1"/>
</dbReference>
<feature type="domain" description="CzcB-like barrel-sandwich hybrid" evidence="5">
    <location>
        <begin position="82"/>
        <end position="228"/>
    </location>
</feature>
<proteinExistence type="inferred from homology"/>
<evidence type="ECO:0000313" key="6">
    <source>
        <dbReference type="EMBL" id="MFD2573407.1"/>
    </source>
</evidence>
<evidence type="ECO:0000259" key="5">
    <source>
        <dbReference type="Pfam" id="PF25973"/>
    </source>
</evidence>
<accession>A0ABW5M9Z8</accession>
<name>A0ABW5M9Z8_9BACT</name>
<feature type="chain" id="PRO_5046087510" evidence="3">
    <location>
        <begin position="18"/>
        <end position="389"/>
    </location>
</feature>
<dbReference type="Pfam" id="PF25973">
    <property type="entry name" value="BSH_CzcB"/>
    <property type="match status" value="1"/>
</dbReference>
<reference evidence="7" key="1">
    <citation type="journal article" date="2019" name="Int. J. Syst. Evol. Microbiol.">
        <title>The Global Catalogue of Microorganisms (GCM) 10K type strain sequencing project: providing services to taxonomists for standard genome sequencing and annotation.</title>
        <authorList>
            <consortium name="The Broad Institute Genomics Platform"/>
            <consortium name="The Broad Institute Genome Sequencing Center for Infectious Disease"/>
            <person name="Wu L."/>
            <person name="Ma J."/>
        </authorList>
    </citation>
    <scope>NUCLEOTIDE SEQUENCE [LARGE SCALE GENOMIC DNA]</scope>
    <source>
        <strain evidence="7">KCTC 42805</strain>
    </source>
</reference>
<feature type="signal peptide" evidence="3">
    <location>
        <begin position="1"/>
        <end position="17"/>
    </location>
</feature>
<comment type="caution">
    <text evidence="6">The sequence shown here is derived from an EMBL/GenBank/DDBJ whole genome shotgun (WGS) entry which is preliminary data.</text>
</comment>
<keyword evidence="2" id="KW-0813">Transport</keyword>
<dbReference type="PANTHER" id="PTHR30097:SF4">
    <property type="entry name" value="SLR6042 PROTEIN"/>
    <property type="match status" value="1"/>
</dbReference>
<dbReference type="InterPro" id="IPR006143">
    <property type="entry name" value="RND_pump_MFP"/>
</dbReference>
<dbReference type="PROSITE" id="PS51257">
    <property type="entry name" value="PROKAR_LIPOPROTEIN"/>
    <property type="match status" value="1"/>
</dbReference>
<comment type="similarity">
    <text evidence="1">Belongs to the membrane fusion protein (MFP) (TC 8.A.1) family.</text>
</comment>
<keyword evidence="3" id="KW-0732">Signal</keyword>